<protein>
    <submittedName>
        <fullName evidence="3">Acyltransferase</fullName>
    </submittedName>
</protein>
<dbReference type="InterPro" id="IPR051159">
    <property type="entry name" value="Hexapeptide_acetyltransf"/>
</dbReference>
<evidence type="ECO:0000256" key="2">
    <source>
        <dbReference type="ARBA" id="ARBA00022737"/>
    </source>
</evidence>
<dbReference type="InterPro" id="IPR011004">
    <property type="entry name" value="Trimer_LpxA-like_sf"/>
</dbReference>
<dbReference type="AlphaFoldDB" id="A0A2A7NSH6"/>
<sequence length="174" mass="18905">MRWILMRVRVKDMQAPPFWIGQGFQLHVGPNAKLRGCNHLFIDRYNDWRIEGELIVGDNVRFAPKATLSVHSKVVLGDNSQFAECVSIHDNTHLGAENDVPFHFRPRDAAPIIVGQNVWVGAKATILMGVTIGDNVVVAANAVVTKDIPPGVIVGGVPARIIGKTVKEADPTAG</sequence>
<keyword evidence="4" id="KW-1185">Reference proteome</keyword>
<organism evidence="3 4">
    <name type="scientific">Mycolicibacterium diernhoferi</name>
    <dbReference type="NCBI Taxonomy" id="1801"/>
    <lineage>
        <taxon>Bacteria</taxon>
        <taxon>Bacillati</taxon>
        <taxon>Actinomycetota</taxon>
        <taxon>Actinomycetes</taxon>
        <taxon>Mycobacteriales</taxon>
        <taxon>Mycobacteriaceae</taxon>
        <taxon>Mycolicibacterium</taxon>
    </lineage>
</organism>
<comment type="caution">
    <text evidence="3">The sequence shown here is derived from an EMBL/GenBank/DDBJ whole genome shotgun (WGS) entry which is preliminary data.</text>
</comment>
<dbReference type="SUPFAM" id="SSF51161">
    <property type="entry name" value="Trimeric LpxA-like enzymes"/>
    <property type="match status" value="1"/>
</dbReference>
<dbReference type="PANTHER" id="PTHR23416">
    <property type="entry name" value="SIALIC ACID SYNTHASE-RELATED"/>
    <property type="match status" value="1"/>
</dbReference>
<dbReference type="InterPro" id="IPR018357">
    <property type="entry name" value="Hexapep_transf_CS"/>
</dbReference>
<dbReference type="Pfam" id="PF14602">
    <property type="entry name" value="Hexapep_2"/>
    <property type="match status" value="1"/>
</dbReference>
<dbReference type="EMBL" id="PDCR01000020">
    <property type="protein sequence ID" value="PEG53492.1"/>
    <property type="molecule type" value="Genomic_DNA"/>
</dbReference>
<accession>A0A2A7NSH6</accession>
<evidence type="ECO:0000313" key="4">
    <source>
        <dbReference type="Proteomes" id="UP000220340"/>
    </source>
</evidence>
<keyword evidence="2" id="KW-0677">Repeat</keyword>
<dbReference type="PROSITE" id="PS00101">
    <property type="entry name" value="HEXAPEP_TRANSFERASES"/>
    <property type="match status" value="1"/>
</dbReference>
<dbReference type="CDD" id="cd04647">
    <property type="entry name" value="LbH_MAT_like"/>
    <property type="match status" value="1"/>
</dbReference>
<name>A0A2A7NSH6_9MYCO</name>
<dbReference type="OrthoDB" id="2643438at2"/>
<keyword evidence="3" id="KW-0012">Acyltransferase</keyword>
<gene>
    <name evidence="3" type="ORF">CRI78_16360</name>
</gene>
<dbReference type="Proteomes" id="UP000220340">
    <property type="component" value="Unassembled WGS sequence"/>
</dbReference>
<dbReference type="GO" id="GO:0016746">
    <property type="term" value="F:acyltransferase activity"/>
    <property type="evidence" value="ECO:0007669"/>
    <property type="project" value="UniProtKB-KW"/>
</dbReference>
<keyword evidence="1 3" id="KW-0808">Transferase</keyword>
<reference evidence="3 4" key="1">
    <citation type="submission" date="2017-10" db="EMBL/GenBank/DDBJ databases">
        <title>The new phylogeny of genus Mycobacterium.</title>
        <authorList>
            <person name="Tortoli E."/>
            <person name="Trovato A."/>
            <person name="Cirillo D.M."/>
        </authorList>
    </citation>
    <scope>NUCLEOTIDE SEQUENCE [LARGE SCALE GENOMIC DNA]</scope>
    <source>
        <strain evidence="3 4">IP141170001</strain>
    </source>
</reference>
<dbReference type="InterPro" id="IPR001451">
    <property type="entry name" value="Hexapep"/>
</dbReference>
<dbReference type="Gene3D" id="2.160.10.10">
    <property type="entry name" value="Hexapeptide repeat proteins"/>
    <property type="match status" value="1"/>
</dbReference>
<evidence type="ECO:0000313" key="3">
    <source>
        <dbReference type="EMBL" id="PEG53492.1"/>
    </source>
</evidence>
<proteinExistence type="predicted"/>
<evidence type="ECO:0000256" key="1">
    <source>
        <dbReference type="ARBA" id="ARBA00022679"/>
    </source>
</evidence>